<comment type="catalytic activity">
    <reaction evidence="1">
        <text>a triacylglycerol + H2O = a diacylglycerol + a fatty acid + H(+)</text>
        <dbReference type="Rhea" id="RHEA:12044"/>
        <dbReference type="ChEBI" id="CHEBI:15377"/>
        <dbReference type="ChEBI" id="CHEBI:15378"/>
        <dbReference type="ChEBI" id="CHEBI:17855"/>
        <dbReference type="ChEBI" id="CHEBI:18035"/>
        <dbReference type="ChEBI" id="CHEBI:28868"/>
        <dbReference type="EC" id="3.1.1.3"/>
    </reaction>
</comment>
<dbReference type="GeneID" id="27685278"/>
<dbReference type="eggNOG" id="KOG4540">
    <property type="taxonomic scope" value="Eukaryota"/>
</dbReference>
<dbReference type="GO" id="GO:0032585">
    <property type="term" value="C:multivesicular body membrane"/>
    <property type="evidence" value="ECO:0007669"/>
    <property type="project" value="UniProtKB-SubCell"/>
</dbReference>
<evidence type="ECO:0000313" key="22">
    <source>
        <dbReference type="Proteomes" id="UP000053201"/>
    </source>
</evidence>
<gene>
    <name evidence="21" type="ORF">SPPG_01627</name>
</gene>
<reference evidence="21 22" key="1">
    <citation type="submission" date="2009-08" db="EMBL/GenBank/DDBJ databases">
        <title>The Genome Sequence of Spizellomyces punctatus strain DAOM BR117.</title>
        <authorList>
            <consortium name="The Broad Institute Genome Sequencing Platform"/>
            <person name="Russ C."/>
            <person name="Cuomo C."/>
            <person name="Shea T."/>
            <person name="Young S.K."/>
            <person name="Zeng Q."/>
            <person name="Koehrsen M."/>
            <person name="Haas B."/>
            <person name="Borodovsky M."/>
            <person name="Guigo R."/>
            <person name="Alvarado L."/>
            <person name="Berlin A."/>
            <person name="Bochicchio J."/>
            <person name="Borenstein D."/>
            <person name="Chapman S."/>
            <person name="Chen Z."/>
            <person name="Engels R."/>
            <person name="Freedman E."/>
            <person name="Gellesch M."/>
            <person name="Goldberg J."/>
            <person name="Griggs A."/>
            <person name="Gujja S."/>
            <person name="Heiman D."/>
            <person name="Hepburn T."/>
            <person name="Howarth C."/>
            <person name="Jen D."/>
            <person name="Larson L."/>
            <person name="Lewis B."/>
            <person name="Mehta T."/>
            <person name="Park D."/>
            <person name="Pearson M."/>
            <person name="Roberts A."/>
            <person name="Saif S."/>
            <person name="Shenoy N."/>
            <person name="Sisk P."/>
            <person name="Stolte C."/>
            <person name="Sykes S."/>
            <person name="Thomson T."/>
            <person name="Walk T."/>
            <person name="White J."/>
            <person name="Yandava C."/>
            <person name="Burger G."/>
            <person name="Gray M.W."/>
            <person name="Holland P.W.H."/>
            <person name="King N."/>
            <person name="Lang F.B.F."/>
            <person name="Roger A.J."/>
            <person name="Ruiz-Trillo I."/>
            <person name="Lander E."/>
            <person name="Nusbaum C."/>
        </authorList>
    </citation>
    <scope>NUCLEOTIDE SEQUENCE [LARGE SCALE GENOMIC DNA]</scope>
    <source>
        <strain evidence="21 22">DAOM BR117</strain>
    </source>
</reference>
<dbReference type="SUPFAM" id="SSF53474">
    <property type="entry name" value="alpha/beta-Hydrolases"/>
    <property type="match status" value="1"/>
</dbReference>
<protein>
    <recommendedName>
        <fullName evidence="6">triacylglycerol lipase</fullName>
        <ecNumber evidence="6">3.1.1.3</ecNumber>
    </recommendedName>
    <alternativeName>
        <fullName evidence="18">Autophagy-related protein 15</fullName>
    </alternativeName>
</protein>
<evidence type="ECO:0000256" key="13">
    <source>
        <dbReference type="ARBA" id="ARBA00023006"/>
    </source>
</evidence>
<evidence type="ECO:0000256" key="12">
    <source>
        <dbReference type="ARBA" id="ARBA00022989"/>
    </source>
</evidence>
<dbReference type="Pfam" id="PF01764">
    <property type="entry name" value="Lipase_3"/>
    <property type="match status" value="1"/>
</dbReference>
<evidence type="ECO:0000256" key="3">
    <source>
        <dbReference type="ARBA" id="ARBA00004343"/>
    </source>
</evidence>
<dbReference type="GO" id="GO:0046461">
    <property type="term" value="P:neutral lipid catabolic process"/>
    <property type="evidence" value="ECO:0007669"/>
    <property type="project" value="TreeGrafter"/>
</dbReference>
<evidence type="ECO:0000256" key="2">
    <source>
        <dbReference type="ARBA" id="ARBA00004270"/>
    </source>
</evidence>
<organism evidence="21 22">
    <name type="scientific">Spizellomyces punctatus (strain DAOM BR117)</name>
    <dbReference type="NCBI Taxonomy" id="645134"/>
    <lineage>
        <taxon>Eukaryota</taxon>
        <taxon>Fungi</taxon>
        <taxon>Fungi incertae sedis</taxon>
        <taxon>Chytridiomycota</taxon>
        <taxon>Chytridiomycota incertae sedis</taxon>
        <taxon>Chytridiomycetes</taxon>
        <taxon>Spizellomycetales</taxon>
        <taxon>Spizellomycetaceae</taxon>
        <taxon>Spizellomyces</taxon>
    </lineage>
</organism>
<evidence type="ECO:0000256" key="19">
    <source>
        <dbReference type="SAM" id="SignalP"/>
    </source>
</evidence>
<feature type="chain" id="PRO_5005540157" description="triacylglycerol lipase" evidence="19">
    <location>
        <begin position="28"/>
        <end position="462"/>
    </location>
</feature>
<dbReference type="InterPro" id="IPR050805">
    <property type="entry name" value="ATG15_Lipase"/>
</dbReference>
<evidence type="ECO:0000256" key="14">
    <source>
        <dbReference type="ARBA" id="ARBA00023098"/>
    </source>
</evidence>
<evidence type="ECO:0000256" key="7">
    <source>
        <dbReference type="ARBA" id="ARBA00022692"/>
    </source>
</evidence>
<keyword evidence="22" id="KW-1185">Reference proteome</keyword>
<dbReference type="VEuPathDB" id="FungiDB:SPPG_01627"/>
<keyword evidence="13" id="KW-0072">Autophagy</keyword>
<dbReference type="EMBL" id="KQ257451">
    <property type="protein sequence ID" value="KND04194.1"/>
    <property type="molecule type" value="Genomic_DNA"/>
</dbReference>
<proteinExistence type="inferred from homology"/>
<dbReference type="GO" id="GO:0005775">
    <property type="term" value="C:vacuolar lumen"/>
    <property type="evidence" value="ECO:0007669"/>
    <property type="project" value="TreeGrafter"/>
</dbReference>
<comment type="subunit">
    <text evidence="5">Binds to both phosphatidylinositol (PI) and phosphatidylinositol 3,5-bisphosphate (PIP2).</text>
</comment>
<evidence type="ECO:0000256" key="8">
    <source>
        <dbReference type="ARBA" id="ARBA00022753"/>
    </source>
</evidence>
<keyword evidence="19" id="KW-0732">Signal</keyword>
<feature type="signal peptide" evidence="19">
    <location>
        <begin position="1"/>
        <end position="27"/>
    </location>
</feature>
<keyword evidence="10" id="KW-0442">Lipid degradation</keyword>
<evidence type="ECO:0000256" key="1">
    <source>
        <dbReference type="ARBA" id="ARBA00001024"/>
    </source>
</evidence>
<feature type="domain" description="Fungal lipase-type" evidence="20">
    <location>
        <begin position="262"/>
        <end position="288"/>
    </location>
</feature>
<dbReference type="GO" id="GO:0034727">
    <property type="term" value="P:piecemeal microautophagy of the nucleus"/>
    <property type="evidence" value="ECO:0007669"/>
    <property type="project" value="TreeGrafter"/>
</dbReference>
<dbReference type="GO" id="GO:0034496">
    <property type="term" value="P:multivesicular body membrane disassembly"/>
    <property type="evidence" value="ECO:0007669"/>
    <property type="project" value="TreeGrafter"/>
</dbReference>
<dbReference type="FunCoup" id="A0A0L0HTK3">
    <property type="interactions" value="58"/>
</dbReference>
<evidence type="ECO:0000256" key="15">
    <source>
        <dbReference type="ARBA" id="ARBA00023136"/>
    </source>
</evidence>
<dbReference type="Gene3D" id="3.40.50.1820">
    <property type="entry name" value="alpha/beta hydrolase"/>
    <property type="match status" value="1"/>
</dbReference>
<keyword evidence="11" id="KW-0735">Signal-anchor</keyword>
<keyword evidence="16" id="KW-0325">Glycoprotein</keyword>
<evidence type="ECO:0000259" key="20">
    <source>
        <dbReference type="Pfam" id="PF01764"/>
    </source>
</evidence>
<comment type="function">
    <text evidence="17">Lipase which is essential for lysis of subvacuolar cytoplasm to vacuole targeted bodies and intravacuolar autophagic bodies. Involved in the lysis of intravacuolar multivesicular body (MVB) vesicles. The intravacuolar membrane disintegration by ATG15 is critical to life span extension.</text>
</comment>
<dbReference type="InterPro" id="IPR002921">
    <property type="entry name" value="Fungal_lipase-type"/>
</dbReference>
<comment type="similarity">
    <text evidence="4">Belongs to the AB hydrolase superfamily. Lipase family.</text>
</comment>
<comment type="subcellular location">
    <subcellularLocation>
        <location evidence="3">Endosome</location>
        <location evidence="3">Multivesicular body membrane</location>
        <topology evidence="3">Single-pass type II membrane protein</topology>
    </subcellularLocation>
    <subcellularLocation>
        <location evidence="2">Prevacuolar compartment membrane</location>
        <topology evidence="2">Single-pass type II membrane protein</topology>
    </subcellularLocation>
</comment>
<keyword evidence="8" id="KW-0967">Endosome</keyword>
<evidence type="ECO:0000256" key="6">
    <source>
        <dbReference type="ARBA" id="ARBA00013279"/>
    </source>
</evidence>
<dbReference type="EC" id="3.1.1.3" evidence="6"/>
<evidence type="ECO:0000256" key="17">
    <source>
        <dbReference type="ARBA" id="ARBA00024663"/>
    </source>
</evidence>
<dbReference type="PANTHER" id="PTHR47175">
    <property type="entry name" value="LIPASE ATG15-RELATED"/>
    <property type="match status" value="1"/>
</dbReference>
<evidence type="ECO:0000256" key="11">
    <source>
        <dbReference type="ARBA" id="ARBA00022968"/>
    </source>
</evidence>
<dbReference type="GO" id="GO:0006660">
    <property type="term" value="P:phosphatidylserine catabolic process"/>
    <property type="evidence" value="ECO:0007669"/>
    <property type="project" value="TreeGrafter"/>
</dbReference>
<evidence type="ECO:0000256" key="10">
    <source>
        <dbReference type="ARBA" id="ARBA00022963"/>
    </source>
</evidence>
<dbReference type="InParanoid" id="A0A0L0HTK3"/>
<dbReference type="OMA" id="ECLENSI"/>
<evidence type="ECO:0000313" key="21">
    <source>
        <dbReference type="EMBL" id="KND04194.1"/>
    </source>
</evidence>
<sequence length="462" mass="51555">MLPRRPAVLFIFVLALLVCALFETTFATNSKATRLKLSHIFHRGTSRYPDLFKRLDIDNEADLWLQELLTGQTFVHQVQHRETILETRDKRANDRKDSLAVQGARAGAQITMEAKRSTVVKVPDYTDPATVLSFAKMCSNAYLTPDDEQWKDVGHWNATVGYGWENDGIRAYVFTDDQDHLVLAYKGTSASLFGIGGETSAKDKYNDNMMFSCCCGKAGPTWRPICDCCGEAGRTCSQKCLSKASHYPDSYYLLAQEMYLTVRELYPDHTIYLTGHSLGGALASLVALTNNVPAFSYESPGDLSFARRLGLVPPAPNPVPDTPIYHFGNLGDPVFTGTCHGPFTSCWIARFAMETKCHLGKSCVYDPDEVRLKKGMDLKTFGKWVTNVDNQHGRTNALFPYATDGGMSLEISSNVVNASAVKNIRYHQINNVIRLFLEDAEDVPECVPEPDCMDCELWEFAE</sequence>
<keyword evidence="12" id="KW-1133">Transmembrane helix</keyword>
<dbReference type="GO" id="GO:0004620">
    <property type="term" value="F:phospholipase activity"/>
    <property type="evidence" value="ECO:0007669"/>
    <property type="project" value="TreeGrafter"/>
</dbReference>
<accession>A0A0L0HTK3</accession>
<dbReference type="GO" id="GO:0004806">
    <property type="term" value="F:triacylglycerol lipase activity"/>
    <property type="evidence" value="ECO:0007669"/>
    <property type="project" value="UniProtKB-EC"/>
</dbReference>
<keyword evidence="9" id="KW-0378">Hydrolase</keyword>
<evidence type="ECO:0000256" key="4">
    <source>
        <dbReference type="ARBA" id="ARBA00010701"/>
    </source>
</evidence>
<dbReference type="RefSeq" id="XP_016612233.1">
    <property type="nucleotide sequence ID" value="XM_016749946.1"/>
</dbReference>
<keyword evidence="7" id="KW-0812">Transmembrane</keyword>
<dbReference type="PANTHER" id="PTHR47175:SF2">
    <property type="entry name" value="LIPASE ATG15-RELATED"/>
    <property type="match status" value="1"/>
</dbReference>
<dbReference type="STRING" id="645134.A0A0L0HTK3"/>
<dbReference type="OrthoDB" id="58570at2759"/>
<dbReference type="AlphaFoldDB" id="A0A0L0HTK3"/>
<evidence type="ECO:0000256" key="16">
    <source>
        <dbReference type="ARBA" id="ARBA00023180"/>
    </source>
</evidence>
<dbReference type="Proteomes" id="UP000053201">
    <property type="component" value="Unassembled WGS sequence"/>
</dbReference>
<evidence type="ECO:0000256" key="5">
    <source>
        <dbReference type="ARBA" id="ARBA00011137"/>
    </source>
</evidence>
<dbReference type="InterPro" id="IPR029058">
    <property type="entry name" value="AB_hydrolase_fold"/>
</dbReference>
<dbReference type="CDD" id="cd00519">
    <property type="entry name" value="Lipase_3"/>
    <property type="match status" value="1"/>
</dbReference>
<name>A0A0L0HTK3_SPIPD</name>
<keyword evidence="14" id="KW-0443">Lipid metabolism</keyword>
<evidence type="ECO:0000256" key="18">
    <source>
        <dbReference type="ARBA" id="ARBA00029828"/>
    </source>
</evidence>
<evidence type="ECO:0000256" key="9">
    <source>
        <dbReference type="ARBA" id="ARBA00022801"/>
    </source>
</evidence>
<keyword evidence="15" id="KW-0472">Membrane</keyword>